<dbReference type="OrthoDB" id="9816288at2"/>
<organism evidence="6 7">
    <name type="scientific">Eikenella halliae</name>
    <dbReference type="NCBI Taxonomy" id="1795832"/>
    <lineage>
        <taxon>Bacteria</taxon>
        <taxon>Pseudomonadati</taxon>
        <taxon>Pseudomonadota</taxon>
        <taxon>Betaproteobacteria</taxon>
        <taxon>Neisseriales</taxon>
        <taxon>Neisseriaceae</taxon>
        <taxon>Eikenella</taxon>
    </lineage>
</organism>
<dbReference type="EC" id="2.1.1.-" evidence="4"/>
<dbReference type="Proteomes" id="UP000077726">
    <property type="component" value="Unassembled WGS sequence"/>
</dbReference>
<name>A0A1B6VYR4_9NEIS</name>
<dbReference type="GO" id="GO:0003677">
    <property type="term" value="F:DNA binding"/>
    <property type="evidence" value="ECO:0007669"/>
    <property type="project" value="InterPro"/>
</dbReference>
<dbReference type="EMBL" id="LXSQ01000014">
    <property type="protein sequence ID" value="OAM43325.1"/>
    <property type="molecule type" value="Genomic_DNA"/>
</dbReference>
<dbReference type="Pfam" id="PF01555">
    <property type="entry name" value="N6_N4_Mtase"/>
    <property type="match status" value="1"/>
</dbReference>
<dbReference type="PANTHER" id="PTHR13370">
    <property type="entry name" value="RNA METHYLASE-RELATED"/>
    <property type="match status" value="1"/>
</dbReference>
<dbReference type="GO" id="GO:0008170">
    <property type="term" value="F:N-methyltransferase activity"/>
    <property type="evidence" value="ECO:0007669"/>
    <property type="project" value="InterPro"/>
</dbReference>
<dbReference type="SUPFAM" id="SSF53335">
    <property type="entry name" value="S-adenosyl-L-methionine-dependent methyltransferases"/>
    <property type="match status" value="1"/>
</dbReference>
<dbReference type="PROSITE" id="PS00092">
    <property type="entry name" value="N6_MTASE"/>
    <property type="match status" value="1"/>
</dbReference>
<sequence>MPNSDLLKEATADYQSSLQKYCTENMVVYHANALLLMRKILDKHPNGCFDMIFADPPYFLSNGGFTCQNGQMVSVNKGNWDKSNGMAADMEFYEEWLRLCYALLKPNGTIWVCGTYHNIYLIGYLMQTIGFHTLNNITWEKPNPPPNLSCRFFTHSTETLLWAKKSKTAKHIFHYDFMKAQNNGKQMKCVWQFTPPNKAEKAFGKHPTQKPLALLERCILAASNVGDLIFDPFMGSGTTGVAALKHGRYFCGCEIETEYFELAKKRLQKGYV</sequence>
<dbReference type="GO" id="GO:0032259">
    <property type="term" value="P:methylation"/>
    <property type="evidence" value="ECO:0007669"/>
    <property type="project" value="UniProtKB-KW"/>
</dbReference>
<evidence type="ECO:0000256" key="1">
    <source>
        <dbReference type="ARBA" id="ARBA00006594"/>
    </source>
</evidence>
<evidence type="ECO:0000256" key="2">
    <source>
        <dbReference type="ARBA" id="ARBA00022603"/>
    </source>
</evidence>
<dbReference type="GO" id="GO:0005737">
    <property type="term" value="C:cytoplasm"/>
    <property type="evidence" value="ECO:0007669"/>
    <property type="project" value="TreeGrafter"/>
</dbReference>
<dbReference type="InterPro" id="IPR002052">
    <property type="entry name" value="DNA_methylase_N6_adenine_CS"/>
</dbReference>
<dbReference type="AlphaFoldDB" id="A0A1B6VYR4"/>
<dbReference type="InterPro" id="IPR001091">
    <property type="entry name" value="RM_Methyltransferase"/>
</dbReference>
<proteinExistence type="inferred from homology"/>
<gene>
    <name evidence="6" type="ORF">A7Q00_05305</name>
</gene>
<evidence type="ECO:0000256" key="3">
    <source>
        <dbReference type="ARBA" id="ARBA00022679"/>
    </source>
</evidence>
<evidence type="ECO:0000259" key="5">
    <source>
        <dbReference type="Pfam" id="PF01555"/>
    </source>
</evidence>
<reference evidence="7" key="1">
    <citation type="submission" date="2016-05" db="EMBL/GenBank/DDBJ databases">
        <title>Draft genome of Corynebacterium afermentans subsp. afermentans LCDC 88199T.</title>
        <authorList>
            <person name="Bernier A.-M."/>
            <person name="Bernard K."/>
        </authorList>
    </citation>
    <scope>NUCLEOTIDE SEQUENCE [LARGE SCALE GENOMIC DNA]</scope>
    <source>
        <strain evidence="7">NML130454</strain>
    </source>
</reference>
<dbReference type="Gene3D" id="3.40.50.150">
    <property type="entry name" value="Vaccinia Virus protein VP39"/>
    <property type="match status" value="1"/>
</dbReference>
<dbReference type="PRINTS" id="PR00508">
    <property type="entry name" value="S21N4MTFRASE"/>
</dbReference>
<keyword evidence="3 6" id="KW-0808">Transferase</keyword>
<dbReference type="RefSeq" id="WP_064089578.1">
    <property type="nucleotide sequence ID" value="NZ_LXSQ01000014.1"/>
</dbReference>
<keyword evidence="7" id="KW-1185">Reference proteome</keyword>
<comment type="similarity">
    <text evidence="1 4">Belongs to the N(4)/N(6)-methyltransferase family.</text>
</comment>
<comment type="caution">
    <text evidence="6">The sequence shown here is derived from an EMBL/GenBank/DDBJ whole genome shotgun (WGS) entry which is preliminary data.</text>
</comment>
<dbReference type="PANTHER" id="PTHR13370:SF3">
    <property type="entry name" value="TRNA (GUANINE(10)-N2)-METHYLTRANSFERASE HOMOLOG"/>
    <property type="match status" value="1"/>
</dbReference>
<evidence type="ECO:0000313" key="7">
    <source>
        <dbReference type="Proteomes" id="UP000077726"/>
    </source>
</evidence>
<dbReference type="STRING" id="1795832.A7Q00_05305"/>
<keyword evidence="2 6" id="KW-0489">Methyltransferase</keyword>
<evidence type="ECO:0000256" key="4">
    <source>
        <dbReference type="RuleBase" id="RU362026"/>
    </source>
</evidence>
<protein>
    <recommendedName>
        <fullName evidence="4">Methyltransferase</fullName>
        <ecNumber evidence="4">2.1.1.-</ecNumber>
    </recommendedName>
</protein>
<dbReference type="InterPro" id="IPR002941">
    <property type="entry name" value="DNA_methylase_N4/N6"/>
</dbReference>
<dbReference type="InterPro" id="IPR029063">
    <property type="entry name" value="SAM-dependent_MTases_sf"/>
</dbReference>
<accession>A0A1B6VYR4</accession>
<evidence type="ECO:0000313" key="6">
    <source>
        <dbReference type="EMBL" id="OAM43325.1"/>
    </source>
</evidence>
<feature type="domain" description="DNA methylase N-4/N-6" evidence="5">
    <location>
        <begin position="50"/>
        <end position="265"/>
    </location>
</feature>